<keyword evidence="6" id="KW-1185">Reference proteome</keyword>
<feature type="chain" id="PRO_5034325288" description="Carboxylic ester hydrolase" evidence="3">
    <location>
        <begin position="19"/>
        <end position="529"/>
    </location>
</feature>
<dbReference type="PROSITE" id="PS00122">
    <property type="entry name" value="CARBOXYLESTERASE_B_1"/>
    <property type="match status" value="1"/>
</dbReference>
<accession>A0A8H6A5D8</accession>
<dbReference type="InterPro" id="IPR002018">
    <property type="entry name" value="CarbesteraseB"/>
</dbReference>
<feature type="signal peptide" evidence="3">
    <location>
        <begin position="1"/>
        <end position="18"/>
    </location>
</feature>
<dbReference type="PANTHER" id="PTHR43918">
    <property type="entry name" value="ACETYLCHOLINESTERASE"/>
    <property type="match status" value="1"/>
</dbReference>
<dbReference type="SUPFAM" id="SSF53474">
    <property type="entry name" value="alpha/beta-Hydrolases"/>
    <property type="match status" value="1"/>
</dbReference>
<dbReference type="PANTHER" id="PTHR43918:SF4">
    <property type="entry name" value="CARBOXYLIC ESTER HYDROLASE"/>
    <property type="match status" value="1"/>
</dbReference>
<sequence>MKSIHCLTVLSLFHAVLGALAGVTAQTRQGTIYGVEVHDKVDAFLGIPYAKPPIGDLRFRPPEPLEDTHDLSAVRNATQFGPVCYQFRYRNVLGDNVAPTTPESEDCLTLNIFTPRPRSPSKLLPVLVWLYGGAFNEGGTSAPLFDPTGLVANQPGLIVVTLKSVLLSLAWCFSLGRIQIIYIAGSYRLNVFGFPNSPAIPINQQNLGIRDQRAALEWLRENLASFGGDPTRITLGGQSAGADSAALLTYAFKHDPIVQGLILQSGIPEYIGPQDDAVLIRVAESVGCRDAANRAKGLDCMKLVPAKDLHNALSNVTLNPFGTTGGAPMVDNITLHSAEEHVRLGSTGSFAKVPVLMGVTDNEGDGALNWSNKGINKTLSNILTTTYFNCPMAQEALFRTKHQVPVWRYRYMAVFPTVTFFPWLGSYHQADIALALGSYRHLKPHKEPQWNEVAASDYLQAAWAAFIESPSDGLSRKMGWPLYNPNNATLVELFANNSPSARFRDPAHFDTVCSNPPAIPSDIWSQDPA</sequence>
<dbReference type="EMBL" id="SPNV01000109">
    <property type="protein sequence ID" value="KAF5861087.1"/>
    <property type="molecule type" value="Genomic_DNA"/>
</dbReference>
<comment type="caution">
    <text evidence="5">The sequence shown here is derived from an EMBL/GenBank/DDBJ whole genome shotgun (WGS) entry which is preliminary data.</text>
</comment>
<dbReference type="InterPro" id="IPR050654">
    <property type="entry name" value="AChE-related_enzymes"/>
</dbReference>
<dbReference type="InterPro" id="IPR019826">
    <property type="entry name" value="Carboxylesterase_B_AS"/>
</dbReference>
<proteinExistence type="inferred from homology"/>
<dbReference type="InterPro" id="IPR029058">
    <property type="entry name" value="AB_hydrolase_fold"/>
</dbReference>
<evidence type="ECO:0000313" key="5">
    <source>
        <dbReference type="EMBL" id="KAF5861087.1"/>
    </source>
</evidence>
<feature type="domain" description="Carboxylesterase type B" evidence="4">
    <location>
        <begin position="25"/>
        <end position="368"/>
    </location>
</feature>
<evidence type="ECO:0000256" key="3">
    <source>
        <dbReference type="RuleBase" id="RU361235"/>
    </source>
</evidence>
<dbReference type="Proteomes" id="UP000541154">
    <property type="component" value="Unassembled WGS sequence"/>
</dbReference>
<dbReference type="Gene3D" id="3.40.50.1820">
    <property type="entry name" value="alpha/beta hydrolase"/>
    <property type="match status" value="2"/>
</dbReference>
<gene>
    <name evidence="5" type="ORF">ETB97_000598</name>
</gene>
<evidence type="ECO:0000259" key="4">
    <source>
        <dbReference type="Pfam" id="PF00135"/>
    </source>
</evidence>
<reference evidence="5 6" key="1">
    <citation type="submission" date="2019-04" db="EMBL/GenBank/DDBJ databases">
        <title>Aspergillus burnettii sp. nov., novel species from soil in southeast Queensland.</title>
        <authorList>
            <person name="Gilchrist C.L.M."/>
            <person name="Pitt J.I."/>
            <person name="Lange L."/>
            <person name="Lacey H.J."/>
            <person name="Vuong D."/>
            <person name="Midgley D.J."/>
            <person name="Greenfield P."/>
            <person name="Bradbury M."/>
            <person name="Lacey E."/>
            <person name="Busk P.K."/>
            <person name="Pilgaard B."/>
            <person name="Chooi Y.H."/>
            <person name="Piggott A.M."/>
        </authorList>
    </citation>
    <scope>NUCLEOTIDE SEQUENCE [LARGE SCALE GENOMIC DNA]</scope>
    <source>
        <strain evidence="5 6">FRR 5400</strain>
    </source>
</reference>
<feature type="domain" description="Carboxylesterase type B" evidence="4">
    <location>
        <begin position="373"/>
        <end position="498"/>
    </location>
</feature>
<organism evidence="5 6">
    <name type="scientific">Petromyces alliaceus</name>
    <name type="common">Aspergillus alliaceus</name>
    <dbReference type="NCBI Taxonomy" id="209559"/>
    <lineage>
        <taxon>Eukaryota</taxon>
        <taxon>Fungi</taxon>
        <taxon>Dikarya</taxon>
        <taxon>Ascomycota</taxon>
        <taxon>Pezizomycotina</taxon>
        <taxon>Eurotiomycetes</taxon>
        <taxon>Eurotiomycetidae</taxon>
        <taxon>Eurotiales</taxon>
        <taxon>Aspergillaceae</taxon>
        <taxon>Aspergillus</taxon>
        <taxon>Aspergillus subgen. Circumdati</taxon>
    </lineage>
</organism>
<dbReference type="InterPro" id="IPR019819">
    <property type="entry name" value="Carboxylesterase_B_CS"/>
</dbReference>
<protein>
    <recommendedName>
        <fullName evidence="3">Carboxylic ester hydrolase</fullName>
        <ecNumber evidence="3">3.1.1.-</ecNumber>
    </recommendedName>
</protein>
<name>A0A8H6A5D8_PETAA</name>
<dbReference type="Pfam" id="PF00135">
    <property type="entry name" value="COesterase"/>
    <property type="match status" value="2"/>
</dbReference>
<evidence type="ECO:0000256" key="2">
    <source>
        <dbReference type="ARBA" id="ARBA00022801"/>
    </source>
</evidence>
<comment type="similarity">
    <text evidence="1 3">Belongs to the type-B carboxylesterase/lipase family.</text>
</comment>
<dbReference type="EC" id="3.1.1.-" evidence="3"/>
<dbReference type="GO" id="GO:0052689">
    <property type="term" value="F:carboxylic ester hydrolase activity"/>
    <property type="evidence" value="ECO:0007669"/>
    <property type="project" value="TreeGrafter"/>
</dbReference>
<dbReference type="PROSITE" id="PS00941">
    <property type="entry name" value="CARBOXYLESTERASE_B_2"/>
    <property type="match status" value="1"/>
</dbReference>
<dbReference type="AlphaFoldDB" id="A0A8H6A5D8"/>
<keyword evidence="2 3" id="KW-0378">Hydrolase</keyword>
<evidence type="ECO:0000256" key="1">
    <source>
        <dbReference type="ARBA" id="ARBA00005964"/>
    </source>
</evidence>
<keyword evidence="3" id="KW-0732">Signal</keyword>
<evidence type="ECO:0000313" key="6">
    <source>
        <dbReference type="Proteomes" id="UP000541154"/>
    </source>
</evidence>